<feature type="domain" description="Methyltransferase" evidence="4">
    <location>
        <begin position="51"/>
        <end position="141"/>
    </location>
</feature>
<evidence type="ECO:0000256" key="1">
    <source>
        <dbReference type="ARBA" id="ARBA00022603"/>
    </source>
</evidence>
<sequence length="209" mass="22176">MIAGPPRDAAVGAAYDSRAAEYIALAGGVEQLASADREEIEAWAGTVRGRILDAGCGPGLWTRHLHDGGHEVLGLDMSERFVAHARAHHPGVAFRHGTFAEVPAQDAAFGGILAWYSLIHMPPSDVAGILGEFARVLAPGGSLLIGFFDGTPREAFAHAVAPAYYWSPEALGELMTESGFEITDGSRRERQPGEASVRPHASVTAVRLR</sequence>
<gene>
    <name evidence="5" type="ORF">RS84_00295</name>
</gene>
<dbReference type="EMBL" id="JYJB01000004">
    <property type="protein sequence ID" value="KJL49183.1"/>
    <property type="molecule type" value="Genomic_DNA"/>
</dbReference>
<evidence type="ECO:0000259" key="4">
    <source>
        <dbReference type="Pfam" id="PF13649"/>
    </source>
</evidence>
<dbReference type="Gene3D" id="3.40.50.150">
    <property type="entry name" value="Vaccinia Virus protein VP39"/>
    <property type="match status" value="1"/>
</dbReference>
<dbReference type="GO" id="GO:0032259">
    <property type="term" value="P:methylation"/>
    <property type="evidence" value="ECO:0007669"/>
    <property type="project" value="UniProtKB-KW"/>
</dbReference>
<evidence type="ECO:0000313" key="5">
    <source>
        <dbReference type="EMBL" id="KJL49183.1"/>
    </source>
</evidence>
<name>A0A0M2HXM4_9MICO</name>
<keyword evidence="1 5" id="KW-0489">Methyltransferase</keyword>
<dbReference type="PANTHER" id="PTHR43861:SF1">
    <property type="entry name" value="TRANS-ACONITATE 2-METHYLTRANSFERASE"/>
    <property type="match status" value="1"/>
</dbReference>
<feature type="region of interest" description="Disordered" evidence="3">
    <location>
        <begin position="185"/>
        <end position="209"/>
    </location>
</feature>
<keyword evidence="2 5" id="KW-0808">Transferase</keyword>
<reference evidence="5 6" key="1">
    <citation type="submission" date="2015-02" db="EMBL/GenBank/DDBJ databases">
        <title>Draft genome sequences of ten Microbacterium spp. with emphasis on heavy metal contaminated environments.</title>
        <authorList>
            <person name="Corretto E."/>
        </authorList>
    </citation>
    <scope>NUCLEOTIDE SEQUENCE [LARGE SCALE GENOMIC DNA]</scope>
    <source>
        <strain evidence="5 6">SA35</strain>
    </source>
</reference>
<dbReference type="Proteomes" id="UP000033900">
    <property type="component" value="Unassembled WGS sequence"/>
</dbReference>
<protein>
    <submittedName>
        <fullName evidence="5">Putative S-adenosylmethionine-dependent methyltransferase</fullName>
        <ecNumber evidence="5">2.1.1.-</ecNumber>
    </submittedName>
</protein>
<organism evidence="5 6">
    <name type="scientific">Microbacterium hydrocarbonoxydans</name>
    <dbReference type="NCBI Taxonomy" id="273678"/>
    <lineage>
        <taxon>Bacteria</taxon>
        <taxon>Bacillati</taxon>
        <taxon>Actinomycetota</taxon>
        <taxon>Actinomycetes</taxon>
        <taxon>Micrococcales</taxon>
        <taxon>Microbacteriaceae</taxon>
        <taxon>Microbacterium</taxon>
    </lineage>
</organism>
<dbReference type="GO" id="GO:0008168">
    <property type="term" value="F:methyltransferase activity"/>
    <property type="evidence" value="ECO:0007669"/>
    <property type="project" value="UniProtKB-KW"/>
</dbReference>
<evidence type="ECO:0000256" key="3">
    <source>
        <dbReference type="SAM" id="MobiDB-lite"/>
    </source>
</evidence>
<dbReference type="RefSeq" id="WP_045255982.1">
    <property type="nucleotide sequence ID" value="NZ_JYJB01000004.1"/>
</dbReference>
<evidence type="ECO:0000313" key="6">
    <source>
        <dbReference type="Proteomes" id="UP000033900"/>
    </source>
</evidence>
<dbReference type="Pfam" id="PF13649">
    <property type="entry name" value="Methyltransf_25"/>
    <property type="match status" value="1"/>
</dbReference>
<dbReference type="OrthoDB" id="9805171at2"/>
<dbReference type="AlphaFoldDB" id="A0A0M2HXM4"/>
<keyword evidence="6" id="KW-1185">Reference proteome</keyword>
<dbReference type="InterPro" id="IPR029063">
    <property type="entry name" value="SAM-dependent_MTases_sf"/>
</dbReference>
<dbReference type="SUPFAM" id="SSF53335">
    <property type="entry name" value="S-adenosyl-L-methionine-dependent methyltransferases"/>
    <property type="match status" value="1"/>
</dbReference>
<accession>A0A0M2HXM4</accession>
<dbReference type="PANTHER" id="PTHR43861">
    <property type="entry name" value="TRANS-ACONITATE 2-METHYLTRANSFERASE-RELATED"/>
    <property type="match status" value="1"/>
</dbReference>
<dbReference type="STRING" id="273678.RS84_00295"/>
<evidence type="ECO:0000256" key="2">
    <source>
        <dbReference type="ARBA" id="ARBA00022679"/>
    </source>
</evidence>
<dbReference type="CDD" id="cd02440">
    <property type="entry name" value="AdoMet_MTases"/>
    <property type="match status" value="1"/>
</dbReference>
<comment type="caution">
    <text evidence="5">The sequence shown here is derived from an EMBL/GenBank/DDBJ whole genome shotgun (WGS) entry which is preliminary data.</text>
</comment>
<dbReference type="PATRIC" id="fig|273678.4.peg.289"/>
<dbReference type="EC" id="2.1.1.-" evidence="5"/>
<proteinExistence type="predicted"/>
<dbReference type="InterPro" id="IPR041698">
    <property type="entry name" value="Methyltransf_25"/>
</dbReference>